<protein>
    <submittedName>
        <fullName evidence="2">M23 family peptidase</fullName>
    </submittedName>
</protein>
<dbReference type="InterPro" id="IPR016047">
    <property type="entry name" value="M23ase_b-sheet_dom"/>
</dbReference>
<dbReference type="AlphaFoldDB" id="A0A2P7S977"/>
<dbReference type="CDD" id="cd12797">
    <property type="entry name" value="M23_peptidase"/>
    <property type="match status" value="1"/>
</dbReference>
<comment type="caution">
    <text evidence="2">The sequence shown here is derived from an EMBL/GenBank/DDBJ whole genome shotgun (WGS) entry which is preliminary data.</text>
</comment>
<reference evidence="2 3" key="1">
    <citation type="submission" date="2018-03" db="EMBL/GenBank/DDBJ databases">
        <title>The draft genome of Mesorhizobium sp. 6GN-30.</title>
        <authorList>
            <person name="Liu L."/>
            <person name="Li L."/>
            <person name="Wang T."/>
            <person name="Zhang X."/>
            <person name="Liang L."/>
        </authorList>
    </citation>
    <scope>NUCLEOTIDE SEQUENCE [LARGE SCALE GENOMIC DNA]</scope>
    <source>
        <strain evidence="2 3">6GN30</strain>
    </source>
</reference>
<dbReference type="Proteomes" id="UP000241229">
    <property type="component" value="Unassembled WGS sequence"/>
</dbReference>
<accession>A0A2P7S977</accession>
<organism evidence="2 3">
    <name type="scientific">Kumtagia ephedrae</name>
    <dbReference type="NCBI Taxonomy" id="2116701"/>
    <lineage>
        <taxon>Bacteria</taxon>
        <taxon>Pseudomonadati</taxon>
        <taxon>Pseudomonadota</taxon>
        <taxon>Alphaproteobacteria</taxon>
        <taxon>Hyphomicrobiales</taxon>
        <taxon>Phyllobacteriaceae</taxon>
        <taxon>Kumtagia</taxon>
    </lineage>
</organism>
<evidence type="ECO:0000259" key="1">
    <source>
        <dbReference type="Pfam" id="PF01551"/>
    </source>
</evidence>
<proteinExistence type="predicted"/>
<name>A0A2P7S977_9HYPH</name>
<evidence type="ECO:0000313" key="2">
    <source>
        <dbReference type="EMBL" id="PSJ59042.1"/>
    </source>
</evidence>
<evidence type="ECO:0000313" key="3">
    <source>
        <dbReference type="Proteomes" id="UP000241229"/>
    </source>
</evidence>
<dbReference type="Pfam" id="PF01551">
    <property type="entry name" value="Peptidase_M23"/>
    <property type="match status" value="1"/>
</dbReference>
<dbReference type="GO" id="GO:0004222">
    <property type="term" value="F:metalloendopeptidase activity"/>
    <property type="evidence" value="ECO:0007669"/>
    <property type="project" value="TreeGrafter"/>
</dbReference>
<dbReference type="PANTHER" id="PTHR21666:SF270">
    <property type="entry name" value="MUREIN HYDROLASE ACTIVATOR ENVC"/>
    <property type="match status" value="1"/>
</dbReference>
<dbReference type="Gene3D" id="2.70.70.10">
    <property type="entry name" value="Glucose Permease (Domain IIA)"/>
    <property type="match status" value="1"/>
</dbReference>
<dbReference type="InterPro" id="IPR011055">
    <property type="entry name" value="Dup_hybrid_motif"/>
</dbReference>
<keyword evidence="3" id="KW-1185">Reference proteome</keyword>
<dbReference type="EMBL" id="PXYK01000012">
    <property type="protein sequence ID" value="PSJ59042.1"/>
    <property type="molecule type" value="Genomic_DNA"/>
</dbReference>
<dbReference type="SUPFAM" id="SSF51261">
    <property type="entry name" value="Duplicated hybrid motif"/>
    <property type="match status" value="1"/>
</dbReference>
<dbReference type="InterPro" id="IPR050570">
    <property type="entry name" value="Cell_wall_metabolism_enzyme"/>
</dbReference>
<dbReference type="OrthoDB" id="5489603at2"/>
<gene>
    <name evidence="2" type="ORF">C7I84_13490</name>
</gene>
<feature type="domain" description="M23ase beta-sheet core" evidence="1">
    <location>
        <begin position="157"/>
        <end position="263"/>
    </location>
</feature>
<dbReference type="PANTHER" id="PTHR21666">
    <property type="entry name" value="PEPTIDASE-RELATED"/>
    <property type="match status" value="1"/>
</dbReference>
<sequence>MGEASGVGAVDHWRPSSGAAFLADSPPSVTARPAKTDCPRLAWQKSGGSERVACAGDPSCRPVLAKRRRPMHHAAPHPSLGRERSMRFACLVAILIAAVPASAQELGLPADCTPGKDCFVQQFMDMQEGGGIADPFCGNAAYDGHEGTDLRVLSMADVERGVPVVAMADGTVLRGRDGEPDHLVVTDQDRAAVADKECGNGMVVDHGGGLEVQYCHMRRGSLVVAPGDTVNRGQKLGEIGASGMAAFPHVHVTVRRDGTVVEPMTGRRPGQGCLKEPGQAAPLFAADVAAALGGGRPQLLAMGLAGEPLDHAALPVSGPPPAATAASPNLVGWGWLINLRAGDRIRLVVTGPDGATFAETMTERMDRPKAAYSSFAGKRGAPAPGRYDLKVEVWGNAGAILRKSGSFTVE</sequence>